<sequence length="100" mass="11428">WAVTLELKGSSSSCSLKVGSMKLSWYGIALSVSFYWIQRTESNSLKSNPDHNTLSTKQWTKCSPLDWKTGRNYSSCQRICMRNLHHCIRVVQNFALSLLL</sequence>
<organism evidence="1 2">
    <name type="scientific">Xenoophorus captivus</name>
    <dbReference type="NCBI Taxonomy" id="1517983"/>
    <lineage>
        <taxon>Eukaryota</taxon>
        <taxon>Metazoa</taxon>
        <taxon>Chordata</taxon>
        <taxon>Craniata</taxon>
        <taxon>Vertebrata</taxon>
        <taxon>Euteleostomi</taxon>
        <taxon>Actinopterygii</taxon>
        <taxon>Neopterygii</taxon>
        <taxon>Teleostei</taxon>
        <taxon>Neoteleostei</taxon>
        <taxon>Acanthomorphata</taxon>
        <taxon>Ovalentaria</taxon>
        <taxon>Atherinomorphae</taxon>
        <taxon>Cyprinodontiformes</taxon>
        <taxon>Goodeidae</taxon>
        <taxon>Xenoophorus</taxon>
    </lineage>
</organism>
<comment type="caution">
    <text evidence="1">The sequence shown here is derived from an EMBL/GenBank/DDBJ whole genome shotgun (WGS) entry which is preliminary data.</text>
</comment>
<feature type="non-terminal residue" evidence="1">
    <location>
        <position position="1"/>
    </location>
</feature>
<gene>
    <name evidence="1" type="ORF">XENOCAPTIV_004233</name>
</gene>
<evidence type="ECO:0000313" key="2">
    <source>
        <dbReference type="Proteomes" id="UP001434883"/>
    </source>
</evidence>
<accession>A0ABV0SFY0</accession>
<keyword evidence="2" id="KW-1185">Reference proteome</keyword>
<reference evidence="1 2" key="1">
    <citation type="submission" date="2021-06" db="EMBL/GenBank/DDBJ databases">
        <authorList>
            <person name="Palmer J.M."/>
        </authorList>
    </citation>
    <scope>NUCLEOTIDE SEQUENCE [LARGE SCALE GENOMIC DNA]</scope>
    <source>
        <strain evidence="1 2">XC_2019</strain>
        <tissue evidence="1">Muscle</tissue>
    </source>
</reference>
<dbReference type="Proteomes" id="UP001434883">
    <property type="component" value="Unassembled WGS sequence"/>
</dbReference>
<evidence type="ECO:0000313" key="1">
    <source>
        <dbReference type="EMBL" id="MEQ2218513.1"/>
    </source>
</evidence>
<protein>
    <submittedName>
        <fullName evidence="1">Uncharacterized protein</fullName>
    </submittedName>
</protein>
<name>A0ABV0SFY0_9TELE</name>
<proteinExistence type="predicted"/>
<dbReference type="EMBL" id="JAHRIN010077063">
    <property type="protein sequence ID" value="MEQ2218513.1"/>
    <property type="molecule type" value="Genomic_DNA"/>
</dbReference>